<evidence type="ECO:0000256" key="2">
    <source>
        <dbReference type="ARBA" id="ARBA00022448"/>
    </source>
</evidence>
<dbReference type="GO" id="GO:0009279">
    <property type="term" value="C:cell outer membrane"/>
    <property type="evidence" value="ECO:0007669"/>
    <property type="project" value="UniProtKB-SubCell"/>
</dbReference>
<evidence type="ECO:0000259" key="10">
    <source>
        <dbReference type="SMART" id="SM00965"/>
    </source>
</evidence>
<feature type="compositionally biased region" description="Basic and acidic residues" evidence="8">
    <location>
        <begin position="584"/>
        <end position="596"/>
    </location>
</feature>
<reference evidence="11 12" key="1">
    <citation type="submission" date="2019-08" db="EMBL/GenBank/DDBJ databases">
        <authorList>
            <person name="Peeters C."/>
        </authorList>
    </citation>
    <scope>NUCLEOTIDE SEQUENCE [LARGE SCALE GENOMIC DNA]</scope>
    <source>
        <strain evidence="11 12">LMG 31116</strain>
    </source>
</reference>
<keyword evidence="3 9" id="KW-0732">Signal</keyword>
<dbReference type="InterPro" id="IPR001775">
    <property type="entry name" value="GspD/PilQ"/>
</dbReference>
<dbReference type="AlphaFoldDB" id="A0A5E4TAZ5"/>
<evidence type="ECO:0000256" key="1">
    <source>
        <dbReference type="ARBA" id="ARBA00004370"/>
    </source>
</evidence>
<dbReference type="PANTHER" id="PTHR30332:SF17">
    <property type="entry name" value="TYPE IV PILIATION SYSTEM PROTEIN DR_0774-RELATED"/>
    <property type="match status" value="1"/>
</dbReference>
<protein>
    <submittedName>
        <fullName evidence="11">Type II secretion system protein D</fullName>
    </submittedName>
</protein>
<evidence type="ECO:0000313" key="11">
    <source>
        <dbReference type="EMBL" id="VVD85105.1"/>
    </source>
</evidence>
<dbReference type="InterPro" id="IPR004846">
    <property type="entry name" value="T2SS/T3SS_dom"/>
</dbReference>
<evidence type="ECO:0000256" key="4">
    <source>
        <dbReference type="ARBA" id="ARBA00023136"/>
    </source>
</evidence>
<name>A0A5E4TAZ5_9BURK</name>
<dbReference type="Pfam" id="PF03958">
    <property type="entry name" value="Secretin_N"/>
    <property type="match status" value="1"/>
</dbReference>
<proteinExistence type="inferred from homology"/>
<accession>A0A5E4TAZ5</accession>
<gene>
    <name evidence="11" type="primary">xpsD</name>
    <name evidence="11" type="ORF">PMO31116_01298</name>
</gene>
<evidence type="ECO:0000313" key="12">
    <source>
        <dbReference type="Proteomes" id="UP000368474"/>
    </source>
</evidence>
<dbReference type="RefSeq" id="WP_150566012.1">
    <property type="nucleotide sequence ID" value="NZ_CABPSD010000003.1"/>
</dbReference>
<evidence type="ECO:0000256" key="6">
    <source>
        <dbReference type="RuleBase" id="RU004003"/>
    </source>
</evidence>
<dbReference type="InterPro" id="IPR011662">
    <property type="entry name" value="Secretin/TonB_short_N"/>
</dbReference>
<dbReference type="InterPro" id="IPR050810">
    <property type="entry name" value="Bact_Secretion_Sys_Channel"/>
</dbReference>
<dbReference type="PRINTS" id="PR00811">
    <property type="entry name" value="BCTERIALGSPD"/>
</dbReference>
<comment type="similarity">
    <text evidence="6">Belongs to the bacterial secretin family.</text>
</comment>
<evidence type="ECO:0000256" key="8">
    <source>
        <dbReference type="SAM" id="MobiDB-lite"/>
    </source>
</evidence>
<organism evidence="11 12">
    <name type="scientific">Pandoraea morbifera</name>
    <dbReference type="NCBI Taxonomy" id="2508300"/>
    <lineage>
        <taxon>Bacteria</taxon>
        <taxon>Pseudomonadati</taxon>
        <taxon>Pseudomonadota</taxon>
        <taxon>Betaproteobacteria</taxon>
        <taxon>Burkholderiales</taxon>
        <taxon>Burkholderiaceae</taxon>
        <taxon>Pandoraea</taxon>
    </lineage>
</organism>
<keyword evidence="5" id="KW-0998">Cell outer membrane</keyword>
<dbReference type="Gene3D" id="3.30.1370.120">
    <property type="match status" value="1"/>
</dbReference>
<evidence type="ECO:0000256" key="7">
    <source>
        <dbReference type="RuleBase" id="RU004004"/>
    </source>
</evidence>
<dbReference type="SMART" id="SM00965">
    <property type="entry name" value="STN"/>
    <property type="match status" value="1"/>
</dbReference>
<dbReference type="Pfam" id="PF00263">
    <property type="entry name" value="Secretin"/>
    <property type="match status" value="1"/>
</dbReference>
<keyword evidence="2 7" id="KW-0813">Transport</keyword>
<dbReference type="PANTHER" id="PTHR30332">
    <property type="entry name" value="PROBABLE GENERAL SECRETION PATHWAY PROTEIN D"/>
    <property type="match status" value="1"/>
</dbReference>
<dbReference type="EMBL" id="CABPSD010000003">
    <property type="protein sequence ID" value="VVD85105.1"/>
    <property type="molecule type" value="Genomic_DNA"/>
</dbReference>
<dbReference type="GO" id="GO:0009306">
    <property type="term" value="P:protein secretion"/>
    <property type="evidence" value="ECO:0007669"/>
    <property type="project" value="InterPro"/>
</dbReference>
<dbReference type="Proteomes" id="UP000368474">
    <property type="component" value="Unassembled WGS sequence"/>
</dbReference>
<feature type="chain" id="PRO_5022661345" evidence="9">
    <location>
        <begin position="37"/>
        <end position="709"/>
    </location>
</feature>
<evidence type="ECO:0000256" key="5">
    <source>
        <dbReference type="ARBA" id="ARBA00023237"/>
    </source>
</evidence>
<feature type="signal peptide" evidence="9">
    <location>
        <begin position="1"/>
        <end position="36"/>
    </location>
</feature>
<dbReference type="InterPro" id="IPR038591">
    <property type="entry name" value="NolW-like_sf"/>
</dbReference>
<dbReference type="PRINTS" id="PR01032">
    <property type="entry name" value="PHAGEIV"/>
</dbReference>
<keyword evidence="12" id="KW-1185">Reference proteome</keyword>
<feature type="domain" description="Secretin/TonB short N-terminal" evidence="10">
    <location>
        <begin position="220"/>
        <end position="271"/>
    </location>
</feature>
<dbReference type="GO" id="GO:0015627">
    <property type="term" value="C:type II protein secretion system complex"/>
    <property type="evidence" value="ECO:0007669"/>
    <property type="project" value="TreeGrafter"/>
</dbReference>
<evidence type="ECO:0000256" key="9">
    <source>
        <dbReference type="SAM" id="SignalP"/>
    </source>
</evidence>
<comment type="subcellular location">
    <subcellularLocation>
        <location evidence="7">Cell outer membrane</location>
    </subcellularLocation>
    <subcellularLocation>
        <location evidence="1">Membrane</location>
    </subcellularLocation>
</comment>
<sequence>MFAATGSPNGARCRPATRWLARLGVLCLFPVLGACAVPNALSESDVDVRKGDLAGAVTRLAEHVRDDPQSIALRTRYLLLREQLTAQYLRNAGDALTRGDDTEARHWLTQTLRFDAANQAAAQWLDRLRMRDRLRGSLADAQGMASSDPRAALRIVSRVLRQQPDWGEATALADRLRSALDSAPSPASTSAAVLRKPVSLHIKSRPVPEILEMISQVTGINFVLDGDLDRAARASLDATQTTAGDVVDLLLSTNGLEKQFLNANTLLIFPATAEKLAQHRSLAVQTFFLSYADVKKAAAQVRQLMRARNLFVDERLGAITVRDSAEALDAIARMIDVIDLPTSEVTLDVQVLEVSNDGLLDLGVRYPESVSLHFADAVRDAGGGVALSRLGRLSGDAVDLDVASPLARLNLLQETNKAQILANPRIRVRNREKATISIGERVPVVSTTNLNGAVTESLTYQDVGLKLDVEPSISLNDEIVIKVALDVSNITRQVQTKTGLIAYNLSARTAKTTLSARNNETQVLAGLINREAREKMSGIPGLSQMPLLGRLFGSRSEDHAKTEVVLLITPHVERSLAVPASRVSRFESGTEQHPGDTLRLGPTTHMVISNAPSGAAVSSGRPSGIAPPDVAADALSDAFPSRSSSHTWRQMPAASSSGGSEPARSPRESSPESAAQYPADSGFPSSPEDRDDPPRVFGGKVVGPKVDDK</sequence>
<dbReference type="InterPro" id="IPR005644">
    <property type="entry name" value="NolW-like"/>
</dbReference>
<feature type="compositionally biased region" description="Low complexity" evidence="8">
    <location>
        <begin position="652"/>
        <end position="663"/>
    </location>
</feature>
<feature type="region of interest" description="Disordered" evidence="8">
    <location>
        <begin position="581"/>
        <end position="709"/>
    </location>
</feature>
<evidence type="ECO:0000256" key="3">
    <source>
        <dbReference type="ARBA" id="ARBA00022729"/>
    </source>
</evidence>
<keyword evidence="4" id="KW-0472">Membrane</keyword>